<keyword evidence="2" id="KW-0812">Transmembrane</keyword>
<organism evidence="4 5">
    <name type="scientific">Actinomycetospora succinea</name>
    <dbReference type="NCBI Taxonomy" id="663603"/>
    <lineage>
        <taxon>Bacteria</taxon>
        <taxon>Bacillati</taxon>
        <taxon>Actinomycetota</taxon>
        <taxon>Actinomycetes</taxon>
        <taxon>Pseudonocardiales</taxon>
        <taxon>Pseudonocardiaceae</taxon>
        <taxon>Actinomycetospora</taxon>
    </lineage>
</organism>
<proteinExistence type="predicted"/>
<keyword evidence="2" id="KW-0472">Membrane</keyword>
<dbReference type="RefSeq" id="WP_133824384.1">
    <property type="nucleotide sequence ID" value="NZ_BAABHR010000045.1"/>
</dbReference>
<evidence type="ECO:0000256" key="2">
    <source>
        <dbReference type="SAM" id="Phobius"/>
    </source>
</evidence>
<evidence type="ECO:0000313" key="4">
    <source>
        <dbReference type="EMBL" id="TDQ64944.1"/>
    </source>
</evidence>
<dbReference type="Pfam" id="PF08044">
    <property type="entry name" value="DUF1707"/>
    <property type="match status" value="1"/>
</dbReference>
<accession>A0A4R6VQY8</accession>
<dbReference type="OrthoDB" id="3694247at2"/>
<comment type="caution">
    <text evidence="4">The sequence shown here is derived from an EMBL/GenBank/DDBJ whole genome shotgun (WGS) entry which is preliminary data.</text>
</comment>
<keyword evidence="2" id="KW-1133">Transmembrane helix</keyword>
<protein>
    <submittedName>
        <fullName evidence="4">Uncharacterized protein DUF1707</fullName>
    </submittedName>
</protein>
<feature type="transmembrane region" description="Helical" evidence="2">
    <location>
        <begin position="96"/>
        <end position="116"/>
    </location>
</feature>
<feature type="domain" description="DUF1707" evidence="3">
    <location>
        <begin position="4"/>
        <end position="53"/>
    </location>
</feature>
<reference evidence="4 5" key="1">
    <citation type="submission" date="2019-03" db="EMBL/GenBank/DDBJ databases">
        <title>Genomic Encyclopedia of Type Strains, Phase IV (KMG-IV): sequencing the most valuable type-strain genomes for metagenomic binning, comparative biology and taxonomic classification.</title>
        <authorList>
            <person name="Goeker M."/>
        </authorList>
    </citation>
    <scope>NUCLEOTIDE SEQUENCE [LARGE SCALE GENOMIC DNA]</scope>
    <source>
        <strain evidence="4 5">DSM 45775</strain>
    </source>
</reference>
<evidence type="ECO:0000256" key="1">
    <source>
        <dbReference type="SAM" id="MobiDB-lite"/>
    </source>
</evidence>
<dbReference type="AlphaFoldDB" id="A0A4R6VQY8"/>
<feature type="transmembrane region" description="Helical" evidence="2">
    <location>
        <begin position="122"/>
        <end position="140"/>
    </location>
</feature>
<sequence>MDVGAHERELAMEALDAHRRAGRLERGEHASRCSAASRATSRAQLEALFADLPDPHPAYPTTSQAPQAPPTERRGAGPVPELPELPELVAPAGATIARHAGLISLLTPAVAALLFAVSGGRFPWIFILVPIVIAGVAVISHRHER</sequence>
<gene>
    <name evidence="4" type="ORF">EV188_101193</name>
</gene>
<evidence type="ECO:0000313" key="5">
    <source>
        <dbReference type="Proteomes" id="UP000295705"/>
    </source>
</evidence>
<dbReference type="Proteomes" id="UP000295705">
    <property type="component" value="Unassembled WGS sequence"/>
</dbReference>
<dbReference type="EMBL" id="SNYO01000001">
    <property type="protein sequence ID" value="TDQ64944.1"/>
    <property type="molecule type" value="Genomic_DNA"/>
</dbReference>
<dbReference type="InterPro" id="IPR012551">
    <property type="entry name" value="DUF1707_SHOCT-like"/>
</dbReference>
<name>A0A4R6VQY8_9PSEU</name>
<keyword evidence="5" id="KW-1185">Reference proteome</keyword>
<feature type="region of interest" description="Disordered" evidence="1">
    <location>
        <begin position="52"/>
        <end position="82"/>
    </location>
</feature>
<evidence type="ECO:0000259" key="3">
    <source>
        <dbReference type="Pfam" id="PF08044"/>
    </source>
</evidence>